<keyword evidence="2" id="KW-1185">Reference proteome</keyword>
<gene>
    <name evidence="1" type="ORF">CR513_07467</name>
</gene>
<accession>A0A371HZT5</accession>
<proteinExistence type="predicted"/>
<dbReference type="EMBL" id="QJKJ01001299">
    <property type="protein sequence ID" value="RDY08315.1"/>
    <property type="molecule type" value="Genomic_DNA"/>
</dbReference>
<feature type="non-terminal residue" evidence="1">
    <location>
        <position position="1"/>
    </location>
</feature>
<name>A0A371HZT5_MUCPR</name>
<dbReference type="Proteomes" id="UP000257109">
    <property type="component" value="Unassembled WGS sequence"/>
</dbReference>
<dbReference type="AlphaFoldDB" id="A0A371HZT5"/>
<comment type="caution">
    <text evidence="1">The sequence shown here is derived from an EMBL/GenBank/DDBJ whole genome shotgun (WGS) entry which is preliminary data.</text>
</comment>
<organism evidence="1 2">
    <name type="scientific">Mucuna pruriens</name>
    <name type="common">Velvet bean</name>
    <name type="synonym">Dolichos pruriens</name>
    <dbReference type="NCBI Taxonomy" id="157652"/>
    <lineage>
        <taxon>Eukaryota</taxon>
        <taxon>Viridiplantae</taxon>
        <taxon>Streptophyta</taxon>
        <taxon>Embryophyta</taxon>
        <taxon>Tracheophyta</taxon>
        <taxon>Spermatophyta</taxon>
        <taxon>Magnoliopsida</taxon>
        <taxon>eudicotyledons</taxon>
        <taxon>Gunneridae</taxon>
        <taxon>Pentapetalae</taxon>
        <taxon>rosids</taxon>
        <taxon>fabids</taxon>
        <taxon>Fabales</taxon>
        <taxon>Fabaceae</taxon>
        <taxon>Papilionoideae</taxon>
        <taxon>50 kb inversion clade</taxon>
        <taxon>NPAAA clade</taxon>
        <taxon>indigoferoid/millettioid clade</taxon>
        <taxon>Phaseoleae</taxon>
        <taxon>Mucuna</taxon>
    </lineage>
</organism>
<evidence type="ECO:0000313" key="1">
    <source>
        <dbReference type="EMBL" id="RDY08315.1"/>
    </source>
</evidence>
<sequence length="86" mass="10414">MKSYLEVLDLWEVMEEDYEVSPLPDNPTMIQIKNQKEKKNKKGKDKVIIMTLISSKSIWDYLKEEYARDEQIRDMQVLNLMREFEL</sequence>
<dbReference type="PANTHER" id="PTHR35317:SF11">
    <property type="entry name" value="CCHC-TYPE DOMAIN-CONTAINING PROTEIN"/>
    <property type="match status" value="1"/>
</dbReference>
<reference evidence="1" key="1">
    <citation type="submission" date="2018-05" db="EMBL/GenBank/DDBJ databases">
        <title>Draft genome of Mucuna pruriens seed.</title>
        <authorList>
            <person name="Nnadi N.E."/>
            <person name="Vos R."/>
            <person name="Hasami M.H."/>
            <person name="Devisetty U.K."/>
            <person name="Aguiy J.C."/>
        </authorList>
    </citation>
    <scope>NUCLEOTIDE SEQUENCE [LARGE SCALE GENOMIC DNA]</scope>
    <source>
        <strain evidence="1">JCA_2017</strain>
    </source>
</reference>
<dbReference type="OrthoDB" id="1931687at2759"/>
<protein>
    <recommendedName>
        <fullName evidence="3">DUF4219 domain-containing protein</fullName>
    </recommendedName>
</protein>
<evidence type="ECO:0000313" key="2">
    <source>
        <dbReference type="Proteomes" id="UP000257109"/>
    </source>
</evidence>
<evidence type="ECO:0008006" key="3">
    <source>
        <dbReference type="Google" id="ProtNLM"/>
    </source>
</evidence>
<dbReference type="PANTHER" id="PTHR35317">
    <property type="entry name" value="OS04G0629600 PROTEIN"/>
    <property type="match status" value="1"/>
</dbReference>
<dbReference type="STRING" id="157652.A0A371HZT5"/>